<evidence type="ECO:0000313" key="3">
    <source>
        <dbReference type="Proteomes" id="UP000016932"/>
    </source>
</evidence>
<dbReference type="VEuPathDB" id="FungiDB:MYCFIDRAFT_175669"/>
<keyword evidence="3" id="KW-1185">Reference proteome</keyword>
<dbReference type="RefSeq" id="XP_007927555.1">
    <property type="nucleotide sequence ID" value="XM_007929364.1"/>
</dbReference>
<organism evidence="2 3">
    <name type="scientific">Pseudocercospora fijiensis (strain CIRAD86)</name>
    <name type="common">Black leaf streak disease fungus</name>
    <name type="synonym">Mycosphaerella fijiensis</name>
    <dbReference type="NCBI Taxonomy" id="383855"/>
    <lineage>
        <taxon>Eukaryota</taxon>
        <taxon>Fungi</taxon>
        <taxon>Dikarya</taxon>
        <taxon>Ascomycota</taxon>
        <taxon>Pezizomycotina</taxon>
        <taxon>Dothideomycetes</taxon>
        <taxon>Dothideomycetidae</taxon>
        <taxon>Mycosphaerellales</taxon>
        <taxon>Mycosphaerellaceae</taxon>
        <taxon>Pseudocercospora</taxon>
    </lineage>
</organism>
<dbReference type="EMBL" id="KB446559">
    <property type="protein sequence ID" value="EME82119.1"/>
    <property type="molecule type" value="Genomic_DNA"/>
</dbReference>
<dbReference type="AlphaFoldDB" id="M2ZSX8"/>
<evidence type="ECO:0000313" key="2">
    <source>
        <dbReference type="EMBL" id="EME82119.1"/>
    </source>
</evidence>
<accession>M2ZSX8</accession>
<dbReference type="HOGENOM" id="CLU_787842_0_0_1"/>
<feature type="compositionally biased region" description="Pro residues" evidence="1">
    <location>
        <begin position="315"/>
        <end position="329"/>
    </location>
</feature>
<evidence type="ECO:0000256" key="1">
    <source>
        <dbReference type="SAM" id="MobiDB-lite"/>
    </source>
</evidence>
<sequence length="352" mass="38969">MSTCLPMHSHAVSRERSTSESSLPRGDPHHGRLTDKHIHSLRTIASTWRLSVLKGEVVIGSCTSTTMSSTSFIAYFTGLFADTLDSIPRIVVSDSATRLLGYVLMSFGCGFDEVLCEGKVEMHHAKASFSRDSSTRIGTPLPADHHTISGKTSQRRSLEIWLHQWTGSCEQPGPEPLFPIPGSLYNFTKSPYYGTRIPQKVVNRTIGRLPRGSGEQKGLALLFSPENRQKPTRMSLMSLPIFFPPLLLARSHDPDPTAPEHPQPPLPPKPLIERLDSQPDPNWPPKPKPSLNRQASQPNPNWPPKPKLSLTPQSPILPSPDPVGPPPDGDFPQCLSWRMLKDDTMAISRQLI</sequence>
<feature type="region of interest" description="Disordered" evidence="1">
    <location>
        <begin position="250"/>
        <end position="335"/>
    </location>
</feature>
<dbReference type="GeneID" id="19333422"/>
<dbReference type="Proteomes" id="UP000016932">
    <property type="component" value="Unassembled WGS sequence"/>
</dbReference>
<dbReference type="OrthoDB" id="10408806at2759"/>
<dbReference type="KEGG" id="pfj:MYCFIDRAFT_175669"/>
<protein>
    <submittedName>
        <fullName evidence="2">Uncharacterized protein</fullName>
    </submittedName>
</protein>
<feature type="compositionally biased region" description="Pro residues" evidence="1">
    <location>
        <begin position="256"/>
        <end position="270"/>
    </location>
</feature>
<proteinExistence type="predicted"/>
<reference evidence="2 3" key="1">
    <citation type="journal article" date="2012" name="PLoS Pathog.">
        <title>Diverse lifestyles and strategies of plant pathogenesis encoded in the genomes of eighteen Dothideomycetes fungi.</title>
        <authorList>
            <person name="Ohm R.A."/>
            <person name="Feau N."/>
            <person name="Henrissat B."/>
            <person name="Schoch C.L."/>
            <person name="Horwitz B.A."/>
            <person name="Barry K.W."/>
            <person name="Condon B.J."/>
            <person name="Copeland A.C."/>
            <person name="Dhillon B."/>
            <person name="Glaser F."/>
            <person name="Hesse C.N."/>
            <person name="Kosti I."/>
            <person name="LaButti K."/>
            <person name="Lindquist E.A."/>
            <person name="Lucas S."/>
            <person name="Salamov A.A."/>
            <person name="Bradshaw R.E."/>
            <person name="Ciuffetti L."/>
            <person name="Hamelin R.C."/>
            <person name="Kema G.H.J."/>
            <person name="Lawrence C."/>
            <person name="Scott J.A."/>
            <person name="Spatafora J.W."/>
            <person name="Turgeon B.G."/>
            <person name="de Wit P.J.G.M."/>
            <person name="Zhong S."/>
            <person name="Goodwin S.B."/>
            <person name="Grigoriev I.V."/>
        </authorList>
    </citation>
    <scope>NUCLEOTIDE SEQUENCE [LARGE SCALE GENOMIC DNA]</scope>
    <source>
        <strain evidence="2 3">CIRAD86</strain>
    </source>
</reference>
<feature type="region of interest" description="Disordered" evidence="1">
    <location>
        <begin position="1"/>
        <end position="33"/>
    </location>
</feature>
<gene>
    <name evidence="2" type="ORF">MYCFIDRAFT_175669</name>
</gene>
<name>M2ZSX8_PSEFD</name>